<feature type="binding site" evidence="3">
    <location>
        <begin position="223"/>
        <end position="226"/>
    </location>
    <ligand>
        <name>substrate</name>
    </ligand>
</feature>
<dbReference type="OMA" id="DKIMCHC"/>
<evidence type="ECO:0000256" key="1">
    <source>
        <dbReference type="ARBA" id="ARBA00010872"/>
    </source>
</evidence>
<evidence type="ECO:0000256" key="3">
    <source>
        <dbReference type="PIRSR" id="PIRSR600246-2"/>
    </source>
</evidence>
<protein>
    <submittedName>
        <fullName evidence="5">N(4)-(Beta-N-acetylglucosaminyl)-L-asparaginase-like</fullName>
    </submittedName>
</protein>
<accession>A0A7M4FZG1</accession>
<dbReference type="Pfam" id="PF01112">
    <property type="entry name" value="Asparaginase_2"/>
    <property type="match status" value="2"/>
</dbReference>
<keyword evidence="6" id="KW-1185">Reference proteome</keyword>
<evidence type="ECO:0000256" key="2">
    <source>
        <dbReference type="PIRSR" id="PIRSR600246-1"/>
    </source>
</evidence>
<dbReference type="PANTHER" id="PTHR10188:SF16">
    <property type="entry name" value="N(4)-(BETA-N-ACETYLGLUCOSAMINYL)-L-ASPARAGINASE-LIKE"/>
    <property type="match status" value="1"/>
</dbReference>
<dbReference type="GO" id="GO:0003948">
    <property type="term" value="F:N4-(beta-N-acetylglucosaminyl)-L-asparaginase activity"/>
    <property type="evidence" value="ECO:0007669"/>
    <property type="project" value="TreeGrafter"/>
</dbReference>
<name>A0A7M4FZG1_CROPO</name>
<organism evidence="5 6">
    <name type="scientific">Crocodylus porosus</name>
    <name type="common">Saltwater crocodile</name>
    <name type="synonym">Estuarine crocodile</name>
    <dbReference type="NCBI Taxonomy" id="8502"/>
    <lineage>
        <taxon>Eukaryota</taxon>
        <taxon>Metazoa</taxon>
        <taxon>Chordata</taxon>
        <taxon>Craniata</taxon>
        <taxon>Vertebrata</taxon>
        <taxon>Euteleostomi</taxon>
        <taxon>Archelosauria</taxon>
        <taxon>Archosauria</taxon>
        <taxon>Crocodylia</taxon>
        <taxon>Longirostres</taxon>
        <taxon>Crocodylidae</taxon>
        <taxon>Crocodylus</taxon>
    </lineage>
</organism>
<dbReference type="Ensembl" id="ENSCPRT00005021711.1">
    <property type="protein sequence ID" value="ENSCPRP00005018543.1"/>
    <property type="gene ID" value="ENSCPRG00005012975.1"/>
</dbReference>
<gene>
    <name evidence="5" type="primary">LOC109319539</name>
</gene>
<feature type="active site" description="Nucleophile" evidence="2">
    <location>
        <position position="150"/>
    </location>
</feature>
<evidence type="ECO:0000256" key="4">
    <source>
        <dbReference type="PIRSR" id="PIRSR600246-3"/>
    </source>
</evidence>
<evidence type="ECO:0000313" key="6">
    <source>
        <dbReference type="Proteomes" id="UP000594220"/>
    </source>
</evidence>
<comment type="similarity">
    <text evidence="1">Belongs to the Ntn-hydrolase family.</text>
</comment>
<dbReference type="GeneTree" id="ENSGT00950000183045"/>
<reference evidence="5" key="2">
    <citation type="submission" date="2025-09" db="UniProtKB">
        <authorList>
            <consortium name="Ensembl"/>
        </authorList>
    </citation>
    <scope>IDENTIFICATION</scope>
</reference>
<feature type="site" description="Cleavage; by autolysis" evidence="4">
    <location>
        <begin position="149"/>
        <end position="150"/>
    </location>
</feature>
<dbReference type="GO" id="GO:0005737">
    <property type="term" value="C:cytoplasm"/>
    <property type="evidence" value="ECO:0007669"/>
    <property type="project" value="TreeGrafter"/>
</dbReference>
<feature type="binding site" evidence="3">
    <location>
        <begin position="178"/>
        <end position="181"/>
    </location>
    <ligand>
        <name>substrate</name>
    </ligand>
</feature>
<dbReference type="InterPro" id="IPR000246">
    <property type="entry name" value="Peptidase_T2"/>
</dbReference>
<dbReference type="InterPro" id="IPR029055">
    <property type="entry name" value="Ntn_hydrolases_N"/>
</dbReference>
<dbReference type="AlphaFoldDB" id="A0A7M4FZG1"/>
<evidence type="ECO:0000313" key="5">
    <source>
        <dbReference type="Ensembl" id="ENSCPRP00005018543.1"/>
    </source>
</evidence>
<dbReference type="Gene3D" id="3.60.20.30">
    <property type="entry name" value="(Glycosyl)asparaginase"/>
    <property type="match status" value="1"/>
</dbReference>
<proteinExistence type="inferred from homology"/>
<dbReference type="PANTHER" id="PTHR10188">
    <property type="entry name" value="L-ASPARAGINASE"/>
    <property type="match status" value="1"/>
</dbReference>
<dbReference type="SUPFAM" id="SSF56235">
    <property type="entry name" value="N-terminal nucleophile aminohydrolases (Ntn hydrolases)"/>
    <property type="match status" value="1"/>
</dbReference>
<sequence length="312" mass="33596">MAAAAGTWAFSLPVLNKMRALLLRDASATDCVQEAMADIENDEETGSYVVGRGGYPNKDGLIQCDAAIMEGHPCHFGAVAALSGVGTPLAVARKVMERNTHSFLVGDGAAAFAREQGFIVEDNESMMTEWSAEVYKEYLEKKKSPKGHDTLGLIALDIHGNITVGVSTSGAPLKYPGRVGDSPLPGCGLYADNQLCLSAVSHFLSKCHWILIAMGTWQPFTSTGDGDQIMCFCPCFHVVLLMKQGLSPMDACQTVLEDILQRVGKENMFELGIIAMNMKGEAGAASSMPFPYCIWSQGQDSIEELMQQPCKL</sequence>
<dbReference type="Proteomes" id="UP000594220">
    <property type="component" value="Unplaced"/>
</dbReference>
<reference evidence="5" key="1">
    <citation type="submission" date="2025-08" db="UniProtKB">
        <authorList>
            <consortium name="Ensembl"/>
        </authorList>
    </citation>
    <scope>IDENTIFICATION</scope>
</reference>